<proteinExistence type="predicted"/>
<dbReference type="RefSeq" id="WP_149763325.1">
    <property type="nucleotide sequence ID" value="NZ_BSPE01000090.1"/>
</dbReference>
<dbReference type="OrthoDB" id="7363684at2"/>
<evidence type="ECO:0000313" key="1">
    <source>
        <dbReference type="EMBL" id="SFL06112.1"/>
    </source>
</evidence>
<evidence type="ECO:0000313" key="2">
    <source>
        <dbReference type="Proteomes" id="UP000323300"/>
    </source>
</evidence>
<name>A0A1I4EK46_9HYPH</name>
<sequence length="68" mass="7559">MTQNMESDPFNVSLRRFLKQVGVTSQQAIEKAVEQRELRGQGRLVVRAVIASEEAGLHHVVEGEIDLG</sequence>
<dbReference type="Pfam" id="PF20104">
    <property type="entry name" value="DUF6494"/>
    <property type="match status" value="1"/>
</dbReference>
<protein>
    <submittedName>
        <fullName evidence="1">Uncharacterized protein</fullName>
    </submittedName>
</protein>
<organism evidence="1 2">
    <name type="scientific">Neomesorhizobium albiziae</name>
    <dbReference type="NCBI Taxonomy" id="335020"/>
    <lineage>
        <taxon>Bacteria</taxon>
        <taxon>Pseudomonadati</taxon>
        <taxon>Pseudomonadota</taxon>
        <taxon>Alphaproteobacteria</taxon>
        <taxon>Hyphomicrobiales</taxon>
        <taxon>Phyllobacteriaceae</taxon>
        <taxon>Neomesorhizobium</taxon>
    </lineage>
</organism>
<dbReference type="AlphaFoldDB" id="A0A1I4EK46"/>
<keyword evidence="2" id="KW-1185">Reference proteome</keyword>
<dbReference type="Proteomes" id="UP000323300">
    <property type="component" value="Unassembled WGS sequence"/>
</dbReference>
<dbReference type="EMBL" id="FOSL01000027">
    <property type="protein sequence ID" value="SFL06112.1"/>
    <property type="molecule type" value="Genomic_DNA"/>
</dbReference>
<gene>
    <name evidence="1" type="ORF">SAMN04488498_12745</name>
</gene>
<dbReference type="InterPro" id="IPR045471">
    <property type="entry name" value="DUF6494"/>
</dbReference>
<accession>A0A1I4EK46</accession>
<reference evidence="1 2" key="1">
    <citation type="submission" date="2016-10" db="EMBL/GenBank/DDBJ databases">
        <authorList>
            <person name="Varghese N."/>
            <person name="Submissions S."/>
        </authorList>
    </citation>
    <scope>NUCLEOTIDE SEQUENCE [LARGE SCALE GENOMIC DNA]</scope>
    <source>
        <strain evidence="1 2">DSM 21822</strain>
    </source>
</reference>